<feature type="compositionally biased region" description="Basic residues" evidence="9">
    <location>
        <begin position="1"/>
        <end position="10"/>
    </location>
</feature>
<keyword evidence="3" id="KW-0963">Cytoplasm</keyword>
<feature type="compositionally biased region" description="Acidic residues" evidence="9">
    <location>
        <begin position="827"/>
        <end position="844"/>
    </location>
</feature>
<dbReference type="SUPFAM" id="SSF82185">
    <property type="entry name" value="Histone H3 K4-specific methyltransferase SET7/9 N-terminal domain"/>
    <property type="match status" value="3"/>
</dbReference>
<feature type="region of interest" description="Disordered" evidence="9">
    <location>
        <begin position="813"/>
        <end position="874"/>
    </location>
</feature>
<feature type="compositionally biased region" description="Basic and acidic residues" evidence="9">
    <location>
        <begin position="813"/>
        <end position="826"/>
    </location>
</feature>
<dbReference type="InterPro" id="IPR003409">
    <property type="entry name" value="MORN"/>
</dbReference>
<keyword evidence="4" id="KW-0677">Repeat</keyword>
<keyword evidence="6" id="KW-0969">Cilium</keyword>
<keyword evidence="7" id="KW-0206">Cytoskeleton</keyword>
<feature type="compositionally biased region" description="Polar residues" evidence="9">
    <location>
        <begin position="686"/>
        <end position="699"/>
    </location>
</feature>
<evidence type="ECO:0000256" key="5">
    <source>
        <dbReference type="ARBA" id="ARBA00022846"/>
    </source>
</evidence>
<evidence type="ECO:0000256" key="2">
    <source>
        <dbReference type="ARBA" id="ARBA00004430"/>
    </source>
</evidence>
<reference evidence="11" key="1">
    <citation type="submission" date="2011-12" db="EMBL/GenBank/DDBJ databases">
        <title>The Draft Genome of Lepisosteus oculatus.</title>
        <authorList>
            <consortium name="The Broad Institute Genome Assembly &amp; Analysis Group"/>
            <consortium name="Computational R&amp;D Group"/>
            <consortium name="and Sequencing Platform"/>
            <person name="Di Palma F."/>
            <person name="Alfoldi J."/>
            <person name="Johnson J."/>
            <person name="Berlin A."/>
            <person name="Gnerre S."/>
            <person name="Jaffe D."/>
            <person name="MacCallum I."/>
            <person name="Young S."/>
            <person name="Walker B.J."/>
            <person name="Lander E.S."/>
            <person name="Lindblad-Toh K."/>
        </authorList>
    </citation>
    <scope>NUCLEOTIDE SEQUENCE [LARGE SCALE GENOMIC DNA]</scope>
</reference>
<dbReference type="GO" id="GO:0031514">
    <property type="term" value="C:motile cilium"/>
    <property type="evidence" value="ECO:0007669"/>
    <property type="project" value="UniProtKB-SubCell"/>
</dbReference>
<reference evidence="10" key="2">
    <citation type="submission" date="2025-08" db="UniProtKB">
        <authorList>
            <consortium name="Ensembl"/>
        </authorList>
    </citation>
    <scope>IDENTIFICATION</scope>
</reference>
<evidence type="ECO:0000256" key="7">
    <source>
        <dbReference type="ARBA" id="ARBA00023212"/>
    </source>
</evidence>
<dbReference type="PANTHER" id="PTHR46613:SF1">
    <property type="entry name" value="RADIAL SPOKE HEAD 10 HOMOLOG B-RELATED"/>
    <property type="match status" value="1"/>
</dbReference>
<dbReference type="PANTHER" id="PTHR46613">
    <property type="entry name" value="RADIAL SPOKE HEAD 10 HOMOLOG B-RELATED"/>
    <property type="match status" value="1"/>
</dbReference>
<name>W5MPQ6_LEPOC</name>
<feature type="compositionally biased region" description="Polar residues" evidence="9">
    <location>
        <begin position="730"/>
        <end position="739"/>
    </location>
</feature>
<dbReference type="Gene3D" id="2.20.110.10">
    <property type="entry name" value="Histone H3 K4-specific methyltransferase SET7/9 N-terminal domain"/>
    <property type="match status" value="4"/>
</dbReference>
<evidence type="ECO:0000256" key="8">
    <source>
        <dbReference type="ARBA" id="ARBA00023273"/>
    </source>
</evidence>
<evidence type="ECO:0000256" key="3">
    <source>
        <dbReference type="ARBA" id="ARBA00022490"/>
    </source>
</evidence>
<dbReference type="Pfam" id="PF02493">
    <property type="entry name" value="MORN"/>
    <property type="match status" value="10"/>
</dbReference>
<feature type="region of interest" description="Disordered" evidence="9">
    <location>
        <begin position="1"/>
        <end position="71"/>
    </location>
</feature>
<proteinExistence type="predicted"/>
<evidence type="ECO:0000256" key="9">
    <source>
        <dbReference type="SAM" id="MobiDB-lite"/>
    </source>
</evidence>
<dbReference type="AlphaFoldDB" id="W5MPQ6"/>
<protein>
    <submittedName>
        <fullName evidence="10">Radial spoke head 10 homolog B2</fullName>
    </submittedName>
</protein>
<dbReference type="eggNOG" id="KOG0231">
    <property type="taxonomic scope" value="Eukaryota"/>
</dbReference>
<feature type="compositionally biased region" description="Low complexity" evidence="9">
    <location>
        <begin position="848"/>
        <end position="860"/>
    </location>
</feature>
<sequence length="874" mass="98039">MARGDRRKRADRSPLEVSFHQLTGSSSSVLSEPPPPPGDSEDGLSSAGSPPASTGRAPGPPRPPETQEEPVLPQVIVERYEGEKVHGLYHGEGTAYFQGGHVYKGMFSEGLMHEQGTYTWADGVQYQGDFQANVPTGHGVYTWPDGGCYEGQVWNGMRHGVGTHRCGGSTASYTGRWHLGKRHGKGAIYYNAEGTSWYEGDWVDNVREGWGVRCYSSGNVYEGQWKSSARHGRGTMRWPALRQQYSGQWADGIQQGQGTHTWFLKRVPGSQYPLRNEYVGEFASGLRHGHGRFYYASGALYDGHWQFNKKHGQGKFVFKNGRVFEGEFVDDHMAEFPGFSMDGTSTPDLRSWIFFPSKQRKKCAVVFAVSGESVKRPGGVSSVLGPDMALDLHFLLERLPAAGRDAERKQVEFAILRHVAELRRVYSFYSSLGYEHSPDNTFLLTRLQFWRLLKDCRIQQRQVTLAQADRLLAENSAPEEIHSPFDTVLLRTFLSNIVVLAYHMYNKEIESQGSVLASCFSKLVRDNIIPHARNVKGNFFSNHLCAVVAVNYMEKCWEIHKAYCKQSSKAPFEPTMNMRDFMWMLKDLNLYSEELTTGKVLEILAAESPAAYDGTYSNLELEMTFLEFFEALLGCAEVSIPRVTRTLSESLLDDWKSVRYLSSATAVTQDGAHKEDGPAQNELPLKSSSIHGTSQSSAAKKSEVLKKAEARKSKELLKPSESEERDLKQSGKSVSNPKTQPGHPAEDGEDSTSEPESELECWIQQMRIFFTQKLFPSYEHSLLVKREVAEERGRRAVRARMAKARVEEAARLKELLEAEDERRHREEEEEEEGDERAEGQEEDASLTPSPVAVAVASAPSITKPSPSSGRRKRK</sequence>
<dbReference type="GO" id="GO:0005930">
    <property type="term" value="C:axoneme"/>
    <property type="evidence" value="ECO:0007669"/>
    <property type="project" value="UniProtKB-SubCell"/>
</dbReference>
<keyword evidence="11" id="KW-1185">Reference proteome</keyword>
<dbReference type="InParanoid" id="W5MPQ6"/>
<accession>W5MPQ6</accession>
<evidence type="ECO:0000313" key="10">
    <source>
        <dbReference type="Ensembl" id="ENSLOCP00000010365.1"/>
    </source>
</evidence>
<feature type="region of interest" description="Disordered" evidence="9">
    <location>
        <begin position="667"/>
        <end position="758"/>
    </location>
</feature>
<dbReference type="GeneTree" id="ENSGT00940000159899"/>
<feature type="compositionally biased region" description="Basic and acidic residues" evidence="9">
    <location>
        <begin position="700"/>
        <end position="729"/>
    </location>
</feature>
<comment type="subcellular location">
    <subcellularLocation>
        <location evidence="1">Cell projection</location>
        <location evidence="1">Cilium</location>
        <location evidence="1">Flagellum</location>
    </subcellularLocation>
    <subcellularLocation>
        <location evidence="2">Cytoplasm</location>
        <location evidence="2">Cytoskeleton</location>
        <location evidence="2">Cilium axoneme</location>
    </subcellularLocation>
</comment>
<evidence type="ECO:0000256" key="1">
    <source>
        <dbReference type="ARBA" id="ARBA00004230"/>
    </source>
</evidence>
<dbReference type="EMBL" id="AHAT01013702">
    <property type="status" value="NOT_ANNOTATED_CDS"/>
    <property type="molecule type" value="Genomic_DNA"/>
</dbReference>
<dbReference type="Proteomes" id="UP000018468">
    <property type="component" value="Linkage group LG13"/>
</dbReference>
<dbReference type="STRING" id="7918.ENSLOCP00000010365"/>
<evidence type="ECO:0000313" key="11">
    <source>
        <dbReference type="Proteomes" id="UP000018468"/>
    </source>
</evidence>
<dbReference type="Ensembl" id="ENSLOCT00000010378.1">
    <property type="protein sequence ID" value="ENSLOCP00000010365.1"/>
    <property type="gene ID" value="ENSLOCG00000008517.1"/>
</dbReference>
<keyword evidence="8" id="KW-0966">Cell projection</keyword>
<dbReference type="Bgee" id="ENSLOCG00000008517">
    <property type="expression patterns" value="Expressed in testis and 6 other cell types or tissues"/>
</dbReference>
<dbReference type="OMA" id="PNACHVK"/>
<organism evidence="10 11">
    <name type="scientific">Lepisosteus oculatus</name>
    <name type="common">Spotted gar</name>
    <dbReference type="NCBI Taxonomy" id="7918"/>
    <lineage>
        <taxon>Eukaryota</taxon>
        <taxon>Metazoa</taxon>
        <taxon>Chordata</taxon>
        <taxon>Craniata</taxon>
        <taxon>Vertebrata</taxon>
        <taxon>Euteleostomi</taxon>
        <taxon>Actinopterygii</taxon>
        <taxon>Neopterygii</taxon>
        <taxon>Holostei</taxon>
        <taxon>Semionotiformes</taxon>
        <taxon>Lepisosteidae</taxon>
        <taxon>Lepisosteus</taxon>
    </lineage>
</organism>
<dbReference type="SMART" id="SM00698">
    <property type="entry name" value="MORN"/>
    <property type="match status" value="10"/>
</dbReference>
<feature type="compositionally biased region" description="Acidic residues" evidence="9">
    <location>
        <begin position="747"/>
        <end position="758"/>
    </location>
</feature>
<dbReference type="FunCoup" id="W5MPQ6">
    <property type="interactions" value="336"/>
</dbReference>
<reference evidence="10" key="3">
    <citation type="submission" date="2025-09" db="UniProtKB">
        <authorList>
            <consortium name="Ensembl"/>
        </authorList>
    </citation>
    <scope>IDENTIFICATION</scope>
</reference>
<keyword evidence="5" id="KW-0282">Flagellum</keyword>
<dbReference type="HOGENOM" id="CLU_012108_1_0_1"/>
<evidence type="ECO:0000256" key="4">
    <source>
        <dbReference type="ARBA" id="ARBA00022737"/>
    </source>
</evidence>
<evidence type="ECO:0000256" key="6">
    <source>
        <dbReference type="ARBA" id="ARBA00023069"/>
    </source>
</evidence>